<dbReference type="Pfam" id="PF25273">
    <property type="entry name" value="DUF7869"/>
    <property type="match status" value="1"/>
</dbReference>
<keyword evidence="4" id="KW-1185">Reference proteome</keyword>
<gene>
    <name evidence="3" type="ORF">FWK35_00034263</name>
</gene>
<dbReference type="PANTHER" id="PTHR10773:SF19">
    <property type="match status" value="1"/>
</dbReference>
<feature type="domain" description="DUF7869" evidence="2">
    <location>
        <begin position="561"/>
        <end position="683"/>
    </location>
</feature>
<evidence type="ECO:0000259" key="1">
    <source>
        <dbReference type="Pfam" id="PF14291"/>
    </source>
</evidence>
<protein>
    <submittedName>
        <fullName evidence="3">NAD-dependent protein deacetylase Sir2B-like</fullName>
    </submittedName>
</protein>
<evidence type="ECO:0000313" key="3">
    <source>
        <dbReference type="EMBL" id="KAF0716385.1"/>
    </source>
</evidence>
<feature type="domain" description="DUF4371" evidence="1">
    <location>
        <begin position="693"/>
        <end position="835"/>
    </location>
</feature>
<accession>A0A6G0W1J5</accession>
<dbReference type="Pfam" id="PF14291">
    <property type="entry name" value="DUF4371"/>
    <property type="match status" value="1"/>
</dbReference>
<dbReference type="InterPro" id="IPR025398">
    <property type="entry name" value="DUF4371"/>
</dbReference>
<evidence type="ECO:0000259" key="2">
    <source>
        <dbReference type="Pfam" id="PF25273"/>
    </source>
</evidence>
<sequence length="889" mass="102920">ARFLESTNVPDNNFQYPFSLHNKQSKQEKRYLKRDHFIQFKWLVYSQKKGGVFCNYCVFFANKGGKDKNITLKSLVTVPLNKYAKILGETGDLSKHSKCLYHINATQTANDFLTCYKNPAKEIINVIEGFIWDANQISPDLSGFCPKYSHTKHCSCVVVVYDIMDEFEINAALDDSFNFSEVDDDILDPDFELNHNNYVQEHDLIGIIPLSSSDSEEDIPINDERIDNCNLEATNNEFENERLINTEDIGYENVNENEESTSRGKKRAKNPSLWKRNISKIQRSQEKQDTFLGGLISLKDVSRRRPRNNQRGNRSCSCIYKIRIDGTNETAVCKQAFCSLFGVGKSIVERIISNIKLNIPSPIDKRGKQTLNRPNKICDQIVFQIKSHINSFPRCVSHYSRMDNSEKRYLSPELSVKKMYQMYLEKYEHNFLERQSKGEICKPKVKYDFYWQYFNKNFNLSFASPKSDTCQTCDRLQNLINAEKNDLIKANLLDEKKIHIEKAGIFYSDLKNMSKEAKTNPTLEVLSFDYQQNMPLPHIPSGDVFYKRQVWSYNFCIYSGKTGQSYFFMYDESVGKKGQNEVISFLNYYLENLLHQGIQILYLFADNCSSQNKNTALIHYLYTIIQSEAFGLKQIIQRYPEPGHSFLPCDRCFGLIEQQKRKIERVYIPSTYQEMVKNTCVRKFNVIEKRARLKPIVESVIFLGRQNIPLRGHRDQGSLIGNEHTENSLSVVNEGNFRELLRFRILSGDTVLKNHLETTSAKATYISHTSQEEIIQCCKEEILFQIMENIRESQYFSIIFDETTDISHISQMSLSLRNIDKENKVHERFIGFINCHNYVYDKEPSTNINLEPKLTGEVLGNTVVNVLKDMSLNLDDCIGIATDGCAVMT</sequence>
<dbReference type="Proteomes" id="UP000478052">
    <property type="component" value="Unassembled WGS sequence"/>
</dbReference>
<evidence type="ECO:0000313" key="4">
    <source>
        <dbReference type="Proteomes" id="UP000478052"/>
    </source>
</evidence>
<name>A0A6G0W1J5_APHCR</name>
<dbReference type="AlphaFoldDB" id="A0A6G0W1J5"/>
<reference evidence="3 4" key="1">
    <citation type="submission" date="2019-08" db="EMBL/GenBank/DDBJ databases">
        <title>Whole genome of Aphis craccivora.</title>
        <authorList>
            <person name="Voronova N.V."/>
            <person name="Shulinski R.S."/>
            <person name="Bandarenka Y.V."/>
            <person name="Zhorov D.G."/>
            <person name="Warner D."/>
        </authorList>
    </citation>
    <scope>NUCLEOTIDE SEQUENCE [LARGE SCALE GENOMIC DNA]</scope>
    <source>
        <strain evidence="3">180601</strain>
        <tissue evidence="3">Whole Body</tissue>
    </source>
</reference>
<comment type="caution">
    <text evidence="3">The sequence shown here is derived from an EMBL/GenBank/DDBJ whole genome shotgun (WGS) entry which is preliminary data.</text>
</comment>
<dbReference type="PANTHER" id="PTHR10773">
    <property type="entry name" value="DNA-DIRECTED RNA POLYMERASES I, II, AND III SUBUNIT RPABC2"/>
    <property type="match status" value="1"/>
</dbReference>
<feature type="non-terminal residue" evidence="3">
    <location>
        <position position="889"/>
    </location>
</feature>
<organism evidence="3 4">
    <name type="scientific">Aphis craccivora</name>
    <name type="common">Cowpea aphid</name>
    <dbReference type="NCBI Taxonomy" id="307492"/>
    <lineage>
        <taxon>Eukaryota</taxon>
        <taxon>Metazoa</taxon>
        <taxon>Ecdysozoa</taxon>
        <taxon>Arthropoda</taxon>
        <taxon>Hexapoda</taxon>
        <taxon>Insecta</taxon>
        <taxon>Pterygota</taxon>
        <taxon>Neoptera</taxon>
        <taxon>Paraneoptera</taxon>
        <taxon>Hemiptera</taxon>
        <taxon>Sternorrhyncha</taxon>
        <taxon>Aphidomorpha</taxon>
        <taxon>Aphidoidea</taxon>
        <taxon>Aphididae</taxon>
        <taxon>Aphidini</taxon>
        <taxon>Aphis</taxon>
        <taxon>Aphis</taxon>
    </lineage>
</organism>
<proteinExistence type="predicted"/>
<feature type="non-terminal residue" evidence="3">
    <location>
        <position position="1"/>
    </location>
</feature>
<dbReference type="EMBL" id="VUJU01009999">
    <property type="protein sequence ID" value="KAF0716385.1"/>
    <property type="molecule type" value="Genomic_DNA"/>
</dbReference>
<dbReference type="OrthoDB" id="6621115at2759"/>
<dbReference type="InterPro" id="IPR057191">
    <property type="entry name" value="DUF7869"/>
</dbReference>